<dbReference type="Pfam" id="PF12682">
    <property type="entry name" value="Flavodoxin_4"/>
    <property type="match status" value="1"/>
</dbReference>
<dbReference type="InterPro" id="IPR029039">
    <property type="entry name" value="Flavoprotein-like_sf"/>
</dbReference>
<dbReference type="SUPFAM" id="SSF52218">
    <property type="entry name" value="Flavoproteins"/>
    <property type="match status" value="1"/>
</dbReference>
<dbReference type="InterPro" id="IPR001226">
    <property type="entry name" value="Flavodoxin_CS"/>
</dbReference>
<evidence type="ECO:0000259" key="2">
    <source>
        <dbReference type="Pfam" id="PF12682"/>
    </source>
</evidence>
<dbReference type="PANTHER" id="PTHR39201:SF1">
    <property type="entry name" value="FLAVODOXIN-LIKE DOMAIN-CONTAINING PROTEIN"/>
    <property type="match status" value="1"/>
</dbReference>
<organism evidence="3 4">
    <name type="scientific">Sphaerochaeta halotolerans</name>
    <dbReference type="NCBI Taxonomy" id="2293840"/>
    <lineage>
        <taxon>Bacteria</taxon>
        <taxon>Pseudomonadati</taxon>
        <taxon>Spirochaetota</taxon>
        <taxon>Spirochaetia</taxon>
        <taxon>Spirochaetales</taxon>
        <taxon>Sphaerochaetaceae</taxon>
        <taxon>Sphaerochaeta</taxon>
    </lineage>
</organism>
<sequence>MVRQHNSWYTHYMNTVAVVFYSLEGHTKYLAEQLAERLGADLVPIQPKKTYPTKGFAKFFCAGRDAILKWNIALQQPLPELESYDTVVLCTPVWAGTTSAPVYSFLKQTDLSSKKLFLIATCRGGSTKRCFERMRKTAKGASILGEERFVHPSEQTQERDEAQIESICSVVQEHS</sequence>
<dbReference type="GO" id="GO:0010181">
    <property type="term" value="F:FMN binding"/>
    <property type="evidence" value="ECO:0007669"/>
    <property type="project" value="InterPro"/>
</dbReference>
<feature type="domain" description="Flavodoxin-like" evidence="2">
    <location>
        <begin position="17"/>
        <end position="142"/>
    </location>
</feature>
<dbReference type="PROSITE" id="PS00201">
    <property type="entry name" value="FLAVODOXIN"/>
    <property type="match status" value="1"/>
</dbReference>
<reference evidence="3 4" key="2">
    <citation type="submission" date="2018-09" db="EMBL/GenBank/DDBJ databases">
        <title>Genome of Sphaerochaeta halotolerans strain 4-11.</title>
        <authorList>
            <person name="Nazina T.N."/>
            <person name="Sokolova D.S."/>
        </authorList>
    </citation>
    <scope>NUCLEOTIDE SEQUENCE [LARGE SCALE GENOMIC DNA]</scope>
    <source>
        <strain evidence="3 4">4-11</strain>
    </source>
</reference>
<dbReference type="AlphaFoldDB" id="A0A372MHY9"/>
<reference evidence="4" key="1">
    <citation type="submission" date="2018-08" db="EMBL/GenBank/DDBJ databases">
        <authorList>
            <person name="Grouzdev D.S."/>
            <person name="Krutkina M.S."/>
        </authorList>
    </citation>
    <scope>NUCLEOTIDE SEQUENCE [LARGE SCALE GENOMIC DNA]</scope>
    <source>
        <strain evidence="4">4-11</strain>
    </source>
</reference>
<dbReference type="EMBL" id="QUWK01000004">
    <property type="protein sequence ID" value="RFU95395.1"/>
    <property type="molecule type" value="Genomic_DNA"/>
</dbReference>
<dbReference type="PANTHER" id="PTHR39201">
    <property type="entry name" value="EXPORTED PROTEIN-RELATED"/>
    <property type="match status" value="1"/>
</dbReference>
<proteinExistence type="predicted"/>
<evidence type="ECO:0000313" key="4">
    <source>
        <dbReference type="Proteomes" id="UP000264002"/>
    </source>
</evidence>
<dbReference type="InterPro" id="IPR008254">
    <property type="entry name" value="Flavodoxin/NO_synth"/>
</dbReference>
<protein>
    <recommendedName>
        <fullName evidence="2">Flavodoxin-like domain-containing protein</fullName>
    </recommendedName>
</protein>
<dbReference type="GO" id="GO:0009055">
    <property type="term" value="F:electron transfer activity"/>
    <property type="evidence" value="ECO:0007669"/>
    <property type="project" value="InterPro"/>
</dbReference>
<dbReference type="Gene3D" id="3.40.50.360">
    <property type="match status" value="1"/>
</dbReference>
<evidence type="ECO:0000313" key="3">
    <source>
        <dbReference type="EMBL" id="RFU95395.1"/>
    </source>
</evidence>
<comment type="cofactor">
    <cofactor evidence="1">
        <name>FMN</name>
        <dbReference type="ChEBI" id="CHEBI:58210"/>
    </cofactor>
</comment>
<keyword evidence="4" id="KW-1185">Reference proteome</keyword>
<comment type="caution">
    <text evidence="3">The sequence shown here is derived from an EMBL/GenBank/DDBJ whole genome shotgun (WGS) entry which is preliminary data.</text>
</comment>
<dbReference type="Proteomes" id="UP000264002">
    <property type="component" value="Unassembled WGS sequence"/>
</dbReference>
<gene>
    <name evidence="3" type="ORF">DYP60_05105</name>
</gene>
<evidence type="ECO:0000256" key="1">
    <source>
        <dbReference type="ARBA" id="ARBA00001917"/>
    </source>
</evidence>
<name>A0A372MHY9_9SPIR</name>
<accession>A0A372MHY9</accession>